<protein>
    <recommendedName>
        <fullName evidence="3">Brl1/Brr6 domain-containing protein</fullName>
    </recommendedName>
</protein>
<dbReference type="Proteomes" id="UP000193067">
    <property type="component" value="Unassembled WGS sequence"/>
</dbReference>
<dbReference type="GO" id="GO:0055088">
    <property type="term" value="P:lipid homeostasis"/>
    <property type="evidence" value="ECO:0007669"/>
    <property type="project" value="InterPro"/>
</dbReference>
<dbReference type="InterPro" id="IPR040202">
    <property type="entry name" value="Brl1/Brr6"/>
</dbReference>
<feature type="region of interest" description="Disordered" evidence="1">
    <location>
        <begin position="133"/>
        <end position="165"/>
    </location>
</feature>
<dbReference type="OrthoDB" id="5961at2759"/>
<reference evidence="4 5" key="1">
    <citation type="journal article" date="2015" name="Biotechnol. Biofuels">
        <title>Enhanced degradation of softwood versus hardwood by the white-rot fungus Pycnoporus coccineus.</title>
        <authorList>
            <person name="Couturier M."/>
            <person name="Navarro D."/>
            <person name="Chevret D."/>
            <person name="Henrissat B."/>
            <person name="Piumi F."/>
            <person name="Ruiz-Duenas F.J."/>
            <person name="Martinez A.T."/>
            <person name="Grigoriev I.V."/>
            <person name="Riley R."/>
            <person name="Lipzen A."/>
            <person name="Berrin J.G."/>
            <person name="Master E.R."/>
            <person name="Rosso M.N."/>
        </authorList>
    </citation>
    <scope>NUCLEOTIDE SEQUENCE [LARGE SCALE GENOMIC DNA]</scope>
    <source>
        <strain evidence="4 5">BRFM310</strain>
    </source>
</reference>
<evidence type="ECO:0000313" key="4">
    <source>
        <dbReference type="EMBL" id="OSD05660.1"/>
    </source>
</evidence>
<dbReference type="InterPro" id="IPR018767">
    <property type="entry name" value="Brl1/Brr6_dom"/>
</dbReference>
<accession>A0A1Y2IWY7</accession>
<dbReference type="AlphaFoldDB" id="A0A1Y2IWY7"/>
<keyword evidence="5" id="KW-1185">Reference proteome</keyword>
<gene>
    <name evidence="4" type="ORF">PYCCODRAFT_1361423</name>
</gene>
<evidence type="ECO:0000256" key="1">
    <source>
        <dbReference type="SAM" id="MobiDB-lite"/>
    </source>
</evidence>
<feature type="region of interest" description="Disordered" evidence="1">
    <location>
        <begin position="361"/>
        <end position="392"/>
    </location>
</feature>
<evidence type="ECO:0000256" key="2">
    <source>
        <dbReference type="SAM" id="Phobius"/>
    </source>
</evidence>
<name>A0A1Y2IWY7_TRAC3</name>
<feature type="domain" description="Brl1/Brr6" evidence="3">
    <location>
        <begin position="192"/>
        <end position="324"/>
    </location>
</feature>
<feature type="transmembrane region" description="Helical" evidence="2">
    <location>
        <begin position="302"/>
        <end position="323"/>
    </location>
</feature>
<keyword evidence="2" id="KW-1133">Transmembrane helix</keyword>
<feature type="transmembrane region" description="Helical" evidence="2">
    <location>
        <begin position="192"/>
        <end position="217"/>
    </location>
</feature>
<feature type="compositionally biased region" description="Basic and acidic residues" evidence="1">
    <location>
        <begin position="376"/>
        <end position="392"/>
    </location>
</feature>
<dbReference type="GO" id="GO:0031965">
    <property type="term" value="C:nuclear membrane"/>
    <property type="evidence" value="ECO:0007669"/>
    <property type="project" value="InterPro"/>
</dbReference>
<evidence type="ECO:0000313" key="5">
    <source>
        <dbReference type="Proteomes" id="UP000193067"/>
    </source>
</evidence>
<sequence length="392" mass="43630">MDFEFTSRPSSNTKPVWATPGQDPSTPKKRPFNDVNPQTPGFPGTPGTPSWPTFGQHNNVPFLFQEPVPQSPHTPAWAPPPSFSPEKAFPQPEIKDVDMSEAPSPASPEKDKDGEGERSMAVGALRRVFRKRHARERSQLGRRRARVEDDEDTAEESGDEDDRYAAVRKTSNHYTLNLSGPSAPQSDLPYRLLGYVQVVFNASLVLIFLYLVLQFILTVQHDVEHRVSEYSMDIVQEIAQCALLHKTNLCAQNAVPAMAHQCAAWELCMNRDPTKVGRARVSVEVIAEVVNSFVEPISWKTLIFTVVSLCFLTVFVNSLLVLFRSRVNPATHAAPAHVPPYPIAPGLPYAPHAYLPPAHGWGTKGWKPSDDDTEELASRRRRLEDGQAAKVK</sequence>
<feature type="compositionally biased region" description="Acidic residues" evidence="1">
    <location>
        <begin position="148"/>
        <end position="162"/>
    </location>
</feature>
<dbReference type="PANTHER" id="PTHR28136:SF1">
    <property type="entry name" value="NUCLEUS EXPORT PROTEIN BRL1"/>
    <property type="match status" value="1"/>
</dbReference>
<organism evidence="4 5">
    <name type="scientific">Trametes coccinea (strain BRFM310)</name>
    <name type="common">Pycnoporus coccineus</name>
    <dbReference type="NCBI Taxonomy" id="1353009"/>
    <lineage>
        <taxon>Eukaryota</taxon>
        <taxon>Fungi</taxon>
        <taxon>Dikarya</taxon>
        <taxon>Basidiomycota</taxon>
        <taxon>Agaricomycotina</taxon>
        <taxon>Agaricomycetes</taxon>
        <taxon>Polyporales</taxon>
        <taxon>Polyporaceae</taxon>
        <taxon>Trametes</taxon>
    </lineage>
</organism>
<keyword evidence="2" id="KW-0812">Transmembrane</keyword>
<feature type="compositionally biased region" description="Basic and acidic residues" evidence="1">
    <location>
        <begin position="108"/>
        <end position="118"/>
    </location>
</feature>
<evidence type="ECO:0000259" key="3">
    <source>
        <dbReference type="SMART" id="SM01042"/>
    </source>
</evidence>
<dbReference type="SMART" id="SM01042">
    <property type="entry name" value="Brr6_like_C_C"/>
    <property type="match status" value="1"/>
</dbReference>
<dbReference type="Pfam" id="PF10104">
    <property type="entry name" value="Brr6_like_C_C"/>
    <property type="match status" value="1"/>
</dbReference>
<keyword evidence="2" id="KW-0472">Membrane</keyword>
<feature type="compositionally biased region" description="Low complexity" evidence="1">
    <location>
        <begin position="37"/>
        <end position="55"/>
    </location>
</feature>
<proteinExistence type="predicted"/>
<feature type="region of interest" description="Disordered" evidence="1">
    <location>
        <begin position="1"/>
        <end position="118"/>
    </location>
</feature>
<feature type="compositionally biased region" description="Basic residues" evidence="1">
    <location>
        <begin position="133"/>
        <end position="145"/>
    </location>
</feature>
<dbReference type="EMBL" id="KZ084092">
    <property type="protein sequence ID" value="OSD05660.1"/>
    <property type="molecule type" value="Genomic_DNA"/>
</dbReference>
<dbReference type="PANTHER" id="PTHR28136">
    <property type="entry name" value="NUCLEUS EXPORT PROTEIN BRR6"/>
    <property type="match status" value="1"/>
</dbReference>
<dbReference type="GO" id="GO:0006998">
    <property type="term" value="P:nuclear envelope organization"/>
    <property type="evidence" value="ECO:0007669"/>
    <property type="project" value="InterPro"/>
</dbReference>
<feature type="compositionally biased region" description="Pro residues" evidence="1">
    <location>
        <begin position="69"/>
        <end position="83"/>
    </location>
</feature>